<proteinExistence type="predicted"/>
<evidence type="ECO:0000313" key="3">
    <source>
        <dbReference type="Proteomes" id="UP000717585"/>
    </source>
</evidence>
<comment type="caution">
    <text evidence="2">The sequence shown here is derived from an EMBL/GenBank/DDBJ whole genome shotgun (WGS) entry which is preliminary data.</text>
</comment>
<dbReference type="Proteomes" id="UP000717585">
    <property type="component" value="Unassembled WGS sequence"/>
</dbReference>
<dbReference type="Gene3D" id="3.60.10.10">
    <property type="entry name" value="Endonuclease/exonuclease/phosphatase"/>
    <property type="match status" value="1"/>
</dbReference>
<protein>
    <recommendedName>
        <fullName evidence="1">Endonuclease/exonuclease/phosphatase domain-containing protein</fullName>
    </recommendedName>
</protein>
<dbReference type="AlphaFoldDB" id="A0A8J6B2A4"/>
<dbReference type="SUPFAM" id="SSF56219">
    <property type="entry name" value="DNase I-like"/>
    <property type="match status" value="1"/>
</dbReference>
<name>A0A8J6B2A4_9EUKA</name>
<dbReference type="GO" id="GO:0003824">
    <property type="term" value="F:catalytic activity"/>
    <property type="evidence" value="ECO:0007669"/>
    <property type="project" value="InterPro"/>
</dbReference>
<accession>A0A8J6B2A4</accession>
<sequence>MAAAMKLQLTITRPQALRAIRDALSAETLQPSPRVRGAVANLRVPTSSFRNSFLSFDTLAIISKALGVQTLIISEITPLSVTCYILEASTIASVSLPLPAALSLAQCGRILLHHSQDFHEGIAPSLHQRAEVKEVHEGIAPSLHQRAEAKGVHEGVGIPSHKRTGSTNNQGSMPLSHIIVIDFEAMGYAVDDSHPGARVCYPVEAGVTLLYSTTEPGTDIPMWEVGGIHWGPLATDFPAALMRSALVQSCKIHGCPPMTFKIHPESRGIDIVFPSPRQWLHQLAEIMKQLPGCILIAKDPRMENTIIQSQADAEDRETLGLVRDIADLESIDRQLFAGIFSYVSTDLFAKRMDTAQALTWVKAPCPFHAHSDPGYHCALADTIAFAAVIKTFSCLSRRRHAIASSDQDITDWWANELDGLILNWTTELMDLAPEFLTSLQVPPLTSLHDTFARFYIVPRNGYSYPSGKNTYEVMTRPKFAVTTTHQGDWKWFDPHAALIDTATRRGAHPPATLEETFTAPISVQGGDTSFGNLLTAEEAYWTSPPSTQLPRSSYKAPRFWFLVPRDGNVPRLRKVRSRMSNSAKADHNANMSRAADLRASQIQDLTSTIDIMQSARTQDIQWPLITPTRTAKLAAPPRRITPTAVRQHGARRGRPVNGLLCSWNVTSLNPTKLSLGHSIRADFLAVQEHWWRAISPECATTNDYTFIFHGVPLRDCKHLGIGFLFHNDVARHCHYVNGQPHSPRLIQIDVSCVISGKRTAVRLMSAYAPCSGKADRESFHASLRAALHQAKQAGRTPIIMGDFNTDCRDPSTIWQSTLDTADLEMLPTSNPTFKTRYIDGFAVPKTLISLLKTRPTTFTVEEKGHRAVSLNFPVSSFFKLPANTVTTHHSIASIQLMADKKRESSVAK</sequence>
<reference evidence="2" key="1">
    <citation type="submission" date="2021-05" db="EMBL/GenBank/DDBJ databases">
        <title>A free-living protist that lacks canonical eukaryotic 1 DNA replication and segregation systems.</title>
        <authorList>
            <person name="Salas-Leiva D.E."/>
            <person name="Tromer E.C."/>
            <person name="Curtis B.A."/>
            <person name="Jerlstrom-Hultqvist J."/>
            <person name="Kolisko M."/>
            <person name="Yi Z."/>
            <person name="Salas-Leiva J.S."/>
            <person name="Gallot-Lavallee L."/>
            <person name="Kops G.J.P.L."/>
            <person name="Archibald J.M."/>
            <person name="Simpson A.G.B."/>
            <person name="Roger A.J."/>
        </authorList>
    </citation>
    <scope>NUCLEOTIDE SEQUENCE</scope>
    <source>
        <strain evidence="2">BICM</strain>
    </source>
</reference>
<evidence type="ECO:0000313" key="2">
    <source>
        <dbReference type="EMBL" id="KAG9391364.1"/>
    </source>
</evidence>
<organism evidence="2 3">
    <name type="scientific">Carpediemonas membranifera</name>
    <dbReference type="NCBI Taxonomy" id="201153"/>
    <lineage>
        <taxon>Eukaryota</taxon>
        <taxon>Metamonada</taxon>
        <taxon>Carpediemonas-like organisms</taxon>
        <taxon>Carpediemonas</taxon>
    </lineage>
</organism>
<feature type="domain" description="Endonuclease/exonuclease/phosphatase" evidence="1">
    <location>
        <begin position="661"/>
        <end position="822"/>
    </location>
</feature>
<dbReference type="InterPro" id="IPR036691">
    <property type="entry name" value="Endo/exonu/phosph_ase_sf"/>
</dbReference>
<dbReference type="InterPro" id="IPR005135">
    <property type="entry name" value="Endo/exonuclease/phosphatase"/>
</dbReference>
<evidence type="ECO:0000259" key="1">
    <source>
        <dbReference type="Pfam" id="PF03372"/>
    </source>
</evidence>
<keyword evidence="3" id="KW-1185">Reference proteome</keyword>
<dbReference type="EMBL" id="JAHDYR010000053">
    <property type="protein sequence ID" value="KAG9391364.1"/>
    <property type="molecule type" value="Genomic_DNA"/>
</dbReference>
<dbReference type="Pfam" id="PF03372">
    <property type="entry name" value="Exo_endo_phos"/>
    <property type="match status" value="1"/>
</dbReference>
<gene>
    <name evidence="2" type="ORF">J8273_6114</name>
</gene>